<dbReference type="Pfam" id="PF03478">
    <property type="entry name" value="Beta-prop_KIB1-4"/>
    <property type="match status" value="1"/>
</dbReference>
<comment type="caution">
    <text evidence="2">The sequence shown here is derived from an EMBL/GenBank/DDBJ whole genome shotgun (WGS) entry which is preliminary data.</text>
</comment>
<organism evidence="2 3">
    <name type="scientific">Heracleum sosnowskyi</name>
    <dbReference type="NCBI Taxonomy" id="360622"/>
    <lineage>
        <taxon>Eukaryota</taxon>
        <taxon>Viridiplantae</taxon>
        <taxon>Streptophyta</taxon>
        <taxon>Embryophyta</taxon>
        <taxon>Tracheophyta</taxon>
        <taxon>Spermatophyta</taxon>
        <taxon>Magnoliopsida</taxon>
        <taxon>eudicotyledons</taxon>
        <taxon>Gunneridae</taxon>
        <taxon>Pentapetalae</taxon>
        <taxon>asterids</taxon>
        <taxon>campanulids</taxon>
        <taxon>Apiales</taxon>
        <taxon>Apiaceae</taxon>
        <taxon>Apioideae</taxon>
        <taxon>apioid superclade</taxon>
        <taxon>Tordylieae</taxon>
        <taxon>Tordyliinae</taxon>
        <taxon>Heracleum</taxon>
    </lineage>
</organism>
<feature type="domain" description="KIB1-4 beta-propeller" evidence="1">
    <location>
        <begin position="134"/>
        <end position="377"/>
    </location>
</feature>
<protein>
    <recommendedName>
        <fullName evidence="1">KIB1-4 beta-propeller domain-containing protein</fullName>
    </recommendedName>
</protein>
<dbReference type="InterPro" id="IPR005174">
    <property type="entry name" value="KIB1-4_b-propeller"/>
</dbReference>
<name>A0AAD8IGQ0_9APIA</name>
<evidence type="ECO:0000313" key="3">
    <source>
        <dbReference type="Proteomes" id="UP001237642"/>
    </source>
</evidence>
<keyword evidence="3" id="KW-1185">Reference proteome</keyword>
<reference evidence="2" key="2">
    <citation type="submission" date="2023-05" db="EMBL/GenBank/DDBJ databases">
        <authorList>
            <person name="Schelkunov M.I."/>
        </authorList>
    </citation>
    <scope>NUCLEOTIDE SEQUENCE</scope>
    <source>
        <strain evidence="2">Hsosn_3</strain>
        <tissue evidence="2">Leaf</tissue>
    </source>
</reference>
<sequence length="411" mass="47108">MKSHQHQNSRRTSMSNVLLKRTSVSSTARDRWSKLRQHLLGLVHPETTSDRWSKIPADALGLVVDRIVDEKDFIVFRSVCKDWRSAIPQSYWKRTPWLLARICKTPVLVLKGLSSISPGKISLRSLLETELCWRYWGSFTGWILGQQTSDLRLKLINPVTKAVIDLPQLNHLIRKGLIYQTPGSDSRNPAVGVMVIFQSLNGIAMIDNEFKDWTFLADMEGDKAMIDNEFKDWTFLADMKADNKSDFVDLVWYKDNLVALRANGAIVFFNESTVVRSLDPKPNQVKNCFEIYLVESLGDLLIILAHLEWHRFNVYRLNLDTGDWIQVTDLGRHSIFVGNSYSMSCWISDDEPTDSWRPSCIYNSTYSSTSSGKLSCYNITNKTEEVHDLGPVTDLDKCFDFVWYMPAVGFN</sequence>
<evidence type="ECO:0000259" key="1">
    <source>
        <dbReference type="Pfam" id="PF03478"/>
    </source>
</evidence>
<evidence type="ECO:0000313" key="2">
    <source>
        <dbReference type="EMBL" id="KAK1385524.1"/>
    </source>
</evidence>
<dbReference type="Proteomes" id="UP001237642">
    <property type="component" value="Unassembled WGS sequence"/>
</dbReference>
<dbReference type="PANTHER" id="PTHR44259">
    <property type="entry name" value="OS07G0183000 PROTEIN-RELATED"/>
    <property type="match status" value="1"/>
</dbReference>
<proteinExistence type="predicted"/>
<dbReference type="AlphaFoldDB" id="A0AAD8IGQ0"/>
<reference evidence="2" key="1">
    <citation type="submission" date="2023-02" db="EMBL/GenBank/DDBJ databases">
        <title>Genome of toxic invasive species Heracleum sosnowskyi carries increased number of genes despite the absence of recent whole-genome duplications.</title>
        <authorList>
            <person name="Schelkunov M."/>
            <person name="Shtratnikova V."/>
            <person name="Makarenko M."/>
            <person name="Klepikova A."/>
            <person name="Omelchenko D."/>
            <person name="Novikova G."/>
            <person name="Obukhova E."/>
            <person name="Bogdanov V."/>
            <person name="Penin A."/>
            <person name="Logacheva M."/>
        </authorList>
    </citation>
    <scope>NUCLEOTIDE SEQUENCE</scope>
    <source>
        <strain evidence="2">Hsosn_3</strain>
        <tissue evidence="2">Leaf</tissue>
    </source>
</reference>
<dbReference type="InterPro" id="IPR050942">
    <property type="entry name" value="F-box_BR-signaling"/>
</dbReference>
<dbReference type="EMBL" id="JAUIZM010000005">
    <property type="protein sequence ID" value="KAK1385524.1"/>
    <property type="molecule type" value="Genomic_DNA"/>
</dbReference>
<gene>
    <name evidence="2" type="ORF">POM88_023259</name>
</gene>
<accession>A0AAD8IGQ0</accession>